<feature type="transmembrane region" description="Helical" evidence="6">
    <location>
        <begin position="36"/>
        <end position="57"/>
    </location>
</feature>
<dbReference type="PANTHER" id="PTHR33048:SF47">
    <property type="entry name" value="INTEGRAL MEMBRANE PROTEIN-RELATED"/>
    <property type="match status" value="1"/>
</dbReference>
<evidence type="ECO:0000256" key="1">
    <source>
        <dbReference type="ARBA" id="ARBA00004141"/>
    </source>
</evidence>
<comment type="subcellular location">
    <subcellularLocation>
        <location evidence="1">Membrane</location>
        <topology evidence="1">Multi-pass membrane protein</topology>
    </subcellularLocation>
</comment>
<dbReference type="InterPro" id="IPR049326">
    <property type="entry name" value="Rhodopsin_dom_fungi"/>
</dbReference>
<accession>A0AAW0Q2W5</accession>
<dbReference type="AlphaFoldDB" id="A0AAW0Q2W5"/>
<dbReference type="Proteomes" id="UP001392437">
    <property type="component" value="Unassembled WGS sequence"/>
</dbReference>
<feature type="domain" description="Rhodopsin" evidence="7">
    <location>
        <begin position="21"/>
        <end position="228"/>
    </location>
</feature>
<dbReference type="InterPro" id="IPR052337">
    <property type="entry name" value="SAT4-like"/>
</dbReference>
<keyword evidence="3 6" id="KW-1133">Transmembrane helix</keyword>
<comment type="caution">
    <text evidence="8">The sequence shown here is derived from an EMBL/GenBank/DDBJ whole genome shotgun (WGS) entry which is preliminary data.</text>
</comment>
<dbReference type="PANTHER" id="PTHR33048">
    <property type="entry name" value="PTH11-LIKE INTEGRAL MEMBRANE PROTEIN (AFU_ORTHOLOGUE AFUA_5G11245)"/>
    <property type="match status" value="1"/>
</dbReference>
<evidence type="ECO:0000256" key="2">
    <source>
        <dbReference type="ARBA" id="ARBA00022692"/>
    </source>
</evidence>
<dbReference type="EMBL" id="JAQQWP010000013">
    <property type="protein sequence ID" value="KAK8092593.1"/>
    <property type="molecule type" value="Genomic_DNA"/>
</dbReference>
<feature type="transmembrane region" description="Helical" evidence="6">
    <location>
        <begin position="172"/>
        <end position="194"/>
    </location>
</feature>
<organism evidence="8 9">
    <name type="scientific">Apiospora kogelbergensis</name>
    <dbReference type="NCBI Taxonomy" id="1337665"/>
    <lineage>
        <taxon>Eukaryota</taxon>
        <taxon>Fungi</taxon>
        <taxon>Dikarya</taxon>
        <taxon>Ascomycota</taxon>
        <taxon>Pezizomycotina</taxon>
        <taxon>Sordariomycetes</taxon>
        <taxon>Xylariomycetidae</taxon>
        <taxon>Amphisphaeriales</taxon>
        <taxon>Apiosporaceae</taxon>
        <taxon>Apiospora</taxon>
    </lineage>
</organism>
<keyword evidence="9" id="KW-1185">Reference proteome</keyword>
<keyword evidence="4 6" id="KW-0472">Membrane</keyword>
<keyword evidence="2 6" id="KW-0812">Transmembrane</keyword>
<comment type="similarity">
    <text evidence="5">Belongs to the SAT4 family.</text>
</comment>
<dbReference type="GO" id="GO:0016020">
    <property type="term" value="C:membrane"/>
    <property type="evidence" value="ECO:0007669"/>
    <property type="project" value="UniProtKB-SubCell"/>
</dbReference>
<evidence type="ECO:0000313" key="8">
    <source>
        <dbReference type="EMBL" id="KAK8092593.1"/>
    </source>
</evidence>
<dbReference type="Pfam" id="PF20684">
    <property type="entry name" value="Fung_rhodopsin"/>
    <property type="match status" value="1"/>
</dbReference>
<feature type="transmembrane region" description="Helical" evidence="6">
    <location>
        <begin position="124"/>
        <end position="144"/>
    </location>
</feature>
<feature type="transmembrane region" description="Helical" evidence="6">
    <location>
        <begin position="6"/>
        <end position="24"/>
    </location>
</feature>
<protein>
    <recommendedName>
        <fullName evidence="7">Rhodopsin domain-containing protein</fullName>
    </recommendedName>
</protein>
<proteinExistence type="inferred from homology"/>
<evidence type="ECO:0000256" key="5">
    <source>
        <dbReference type="ARBA" id="ARBA00038359"/>
    </source>
</evidence>
<sequence>MALSGVIWGLFALCAISLCGRLSIRIVCFRKLFAEDYLMVAVLGVMLANAVLCQTQLDLLYVIEAIGNQGKEARPPPTFAEDVTQATHAALAGGLICMVGIWAVKYNFLLFFYRLGSRLRPYRIFWWVVVATTTACFAVLLGLYDYQCTSTSVDKIRGTCATKENVDMDSGYTILNCTVDIFTDVIIIIFPLTIVWRVRISTGKKIMLACLFSMVLFTVAITLRRATTPPEG</sequence>
<evidence type="ECO:0000256" key="4">
    <source>
        <dbReference type="ARBA" id="ARBA00023136"/>
    </source>
</evidence>
<evidence type="ECO:0000259" key="7">
    <source>
        <dbReference type="Pfam" id="PF20684"/>
    </source>
</evidence>
<evidence type="ECO:0000313" key="9">
    <source>
        <dbReference type="Proteomes" id="UP001392437"/>
    </source>
</evidence>
<name>A0AAW0Q2W5_9PEZI</name>
<reference evidence="8 9" key="1">
    <citation type="submission" date="2023-01" db="EMBL/GenBank/DDBJ databases">
        <title>Analysis of 21 Apiospora genomes using comparative genomics revels a genus with tremendous synthesis potential of carbohydrate active enzymes and secondary metabolites.</title>
        <authorList>
            <person name="Sorensen T."/>
        </authorList>
    </citation>
    <scope>NUCLEOTIDE SEQUENCE [LARGE SCALE GENOMIC DNA]</scope>
    <source>
        <strain evidence="8 9">CBS 117206</strain>
    </source>
</reference>
<gene>
    <name evidence="8" type="ORF">PG999_014792</name>
</gene>
<evidence type="ECO:0000256" key="3">
    <source>
        <dbReference type="ARBA" id="ARBA00022989"/>
    </source>
</evidence>
<evidence type="ECO:0000256" key="6">
    <source>
        <dbReference type="SAM" id="Phobius"/>
    </source>
</evidence>
<feature type="transmembrane region" description="Helical" evidence="6">
    <location>
        <begin position="206"/>
        <end position="223"/>
    </location>
</feature>
<feature type="transmembrane region" description="Helical" evidence="6">
    <location>
        <begin position="89"/>
        <end position="112"/>
    </location>
</feature>